<organism evidence="1">
    <name type="scientific">Petromyzon marinus</name>
    <name type="common">Sea lamprey</name>
    <dbReference type="NCBI Taxonomy" id="7757"/>
    <lineage>
        <taxon>Eukaryota</taxon>
        <taxon>Metazoa</taxon>
        <taxon>Chordata</taxon>
        <taxon>Craniata</taxon>
        <taxon>Vertebrata</taxon>
        <taxon>Cyclostomata</taxon>
        <taxon>Hyperoartia</taxon>
        <taxon>Petromyzontiformes</taxon>
        <taxon>Petromyzontidae</taxon>
        <taxon>Petromyzon</taxon>
    </lineage>
</organism>
<accession>S4RIY8</accession>
<dbReference type="PANTHER" id="PTHR28589:SF1">
    <property type="entry name" value="SMALL RIBOSOMAL SUBUNIT PROTEIN MS34"/>
    <property type="match status" value="1"/>
</dbReference>
<protein>
    <submittedName>
        <fullName evidence="1">Mitochondrial ribosomal protein S34</fullName>
    </submittedName>
</protein>
<dbReference type="PANTHER" id="PTHR28589">
    <property type="entry name" value="28S RIBOSOMAL PROTEIN S34, MITOCHONDRIAL"/>
    <property type="match status" value="1"/>
</dbReference>
<dbReference type="InterPro" id="IPR032053">
    <property type="entry name" value="Ribosomal_mS34"/>
</dbReference>
<dbReference type="Ensembl" id="ENSPMAT00000005189.1">
    <property type="protein sequence ID" value="ENSPMAP00000005170.1"/>
    <property type="gene ID" value="ENSPMAG00000004714.1"/>
</dbReference>
<dbReference type="GO" id="GO:0003735">
    <property type="term" value="F:structural constituent of ribosome"/>
    <property type="evidence" value="ECO:0007669"/>
    <property type="project" value="InterPro"/>
</dbReference>
<name>S4RIY8_PETMA</name>
<evidence type="ECO:0000313" key="1">
    <source>
        <dbReference type="Ensembl" id="ENSPMAP00000005170.1"/>
    </source>
</evidence>
<reference evidence="1" key="2">
    <citation type="submission" date="2025-09" db="UniProtKB">
        <authorList>
            <consortium name="Ensembl"/>
        </authorList>
    </citation>
    <scope>IDENTIFICATION</scope>
</reference>
<dbReference type="GO" id="GO:0005739">
    <property type="term" value="C:mitochondrion"/>
    <property type="evidence" value="ECO:0007669"/>
    <property type="project" value="InterPro"/>
</dbReference>
<dbReference type="AlphaFoldDB" id="S4RIY8"/>
<dbReference type="HOGENOM" id="CLU_116794_0_0_1"/>
<reference evidence="1" key="1">
    <citation type="submission" date="2025-08" db="UniProtKB">
        <authorList>
            <consortium name="Ensembl"/>
        </authorList>
    </citation>
    <scope>IDENTIFICATION</scope>
</reference>
<dbReference type="OMA" id="HMEQQFK"/>
<dbReference type="Pfam" id="PF16053">
    <property type="entry name" value="MRP-S34"/>
    <property type="match status" value="1"/>
</dbReference>
<dbReference type="STRING" id="7757.ENSPMAP00000005170"/>
<proteinExistence type="predicted"/>
<dbReference type="GeneTree" id="ENSGT00390000008964"/>
<sequence length="219" mass="24781">RMSKRRVRWIAELAKRVREVWAVSRRQPDSVRHALDASTMRRPHTGRRLPARAWADAAREARLPALLGAARRAGVGRLVTRASWEALHGDGAACCWRVTAVRLDYTASDMDHGKAWGVLTFQGKTEDKAREIDQAMYHDWRLIPRHEEAAFMARCVPAPQEEDAGPRLVPFPPLLRAMVLARAAKEGREQSEPMLDLGLVTLGKQLQQQREARLKGRCL</sequence>